<evidence type="ECO:0000313" key="2">
    <source>
        <dbReference type="EMBL" id="KAA1074208.1"/>
    </source>
</evidence>
<dbReference type="Proteomes" id="UP000325313">
    <property type="component" value="Unassembled WGS sequence"/>
</dbReference>
<dbReference type="EMBL" id="VDEP01000473">
    <property type="protein sequence ID" value="KAA1074208.1"/>
    <property type="molecule type" value="Genomic_DNA"/>
</dbReference>
<feature type="compositionally biased region" description="Polar residues" evidence="1">
    <location>
        <begin position="15"/>
        <end position="27"/>
    </location>
</feature>
<evidence type="ECO:0000256" key="1">
    <source>
        <dbReference type="SAM" id="MobiDB-lite"/>
    </source>
</evidence>
<dbReference type="AlphaFoldDB" id="A0A5B0NP15"/>
<reference evidence="4 5" key="1">
    <citation type="submission" date="2019-05" db="EMBL/GenBank/DDBJ databases">
        <title>Emergence of the Ug99 lineage of the wheat stem rust pathogen through somatic hybridization.</title>
        <authorList>
            <person name="Li F."/>
            <person name="Upadhyaya N.M."/>
            <person name="Sperschneider J."/>
            <person name="Matny O."/>
            <person name="Nguyen-Phuc H."/>
            <person name="Mago R."/>
            <person name="Raley C."/>
            <person name="Miller M.E."/>
            <person name="Silverstein K.A.T."/>
            <person name="Henningsen E."/>
            <person name="Hirsch C.D."/>
            <person name="Visser B."/>
            <person name="Pretorius Z.A."/>
            <person name="Steffenson B.J."/>
            <person name="Schwessinger B."/>
            <person name="Dodds P.N."/>
            <person name="Figueroa M."/>
        </authorList>
    </citation>
    <scope>NUCLEOTIDE SEQUENCE [LARGE SCALE GENOMIC DNA]</scope>
    <source>
        <strain evidence="3">21-0</strain>
        <strain evidence="2 5">Ug99</strain>
    </source>
</reference>
<protein>
    <submittedName>
        <fullName evidence="3">Uncharacterized protein</fullName>
    </submittedName>
</protein>
<evidence type="ECO:0000313" key="3">
    <source>
        <dbReference type="EMBL" id="KAA1090573.1"/>
    </source>
</evidence>
<evidence type="ECO:0000313" key="4">
    <source>
        <dbReference type="Proteomes" id="UP000324748"/>
    </source>
</evidence>
<name>A0A5B0NP15_PUCGR</name>
<feature type="region of interest" description="Disordered" evidence="1">
    <location>
        <begin position="335"/>
        <end position="368"/>
    </location>
</feature>
<gene>
    <name evidence="3" type="ORF">PGT21_005748</name>
    <name evidence="2" type="ORF">PGTUg99_030153</name>
</gene>
<dbReference type="Proteomes" id="UP000324748">
    <property type="component" value="Unassembled WGS sequence"/>
</dbReference>
<organism evidence="3 4">
    <name type="scientific">Puccinia graminis f. sp. tritici</name>
    <dbReference type="NCBI Taxonomy" id="56615"/>
    <lineage>
        <taxon>Eukaryota</taxon>
        <taxon>Fungi</taxon>
        <taxon>Dikarya</taxon>
        <taxon>Basidiomycota</taxon>
        <taxon>Pucciniomycotina</taxon>
        <taxon>Pucciniomycetes</taxon>
        <taxon>Pucciniales</taxon>
        <taxon>Pucciniaceae</taxon>
        <taxon>Puccinia</taxon>
    </lineage>
</organism>
<evidence type="ECO:0000313" key="5">
    <source>
        <dbReference type="Proteomes" id="UP000325313"/>
    </source>
</evidence>
<feature type="compositionally biased region" description="Low complexity" evidence="1">
    <location>
        <begin position="354"/>
        <end position="366"/>
    </location>
</feature>
<sequence>MFNVLDYRQDPPPETQESTLGPSQQTPYEGIFFEETLPQHPEPQSQLPNLPEPDELTQTTLPVVRQAPVKKAKKAAATRGSDCDGSLLISLDYCFYINNHNPQIPEKHRAASNGKSNWGKITPSKDVMPHLKMNLLDRRWDELQDEILHIIGQSKKNLDRQYYCSSDEELRVFAEEVARKPLQKVFIRVEMDDPTAKEKSAKQEKKVEKSLAIAVGSESERVPLQREEAQHLQNGHSDVRGDPVAPFVVQLRQHLEKESNAKPSEVIFWPHKDIPNLVLRVNHDRLWAWAHVLLAKSLGKVTDTNQHVDLNNPPTGSIFKWEKRSGITPLKHRIAVGNPDRSGETRPRELAVGNSSSTNTRSSRSSAVVCPNLDPELHDLTCEETSIDIDTPEGIYLASKASSESIEYMNELSVDSSISGNYVTNSSLSTPHEH</sequence>
<accession>A0A5B0NP15</accession>
<keyword evidence="4" id="KW-1185">Reference proteome</keyword>
<comment type="caution">
    <text evidence="3">The sequence shown here is derived from an EMBL/GenBank/DDBJ whole genome shotgun (WGS) entry which is preliminary data.</text>
</comment>
<dbReference type="OrthoDB" id="10438465at2759"/>
<feature type="region of interest" description="Disordered" evidence="1">
    <location>
        <begin position="1"/>
        <end position="28"/>
    </location>
</feature>
<proteinExistence type="predicted"/>
<dbReference type="EMBL" id="VSWC01000092">
    <property type="protein sequence ID" value="KAA1090573.1"/>
    <property type="molecule type" value="Genomic_DNA"/>
</dbReference>